<dbReference type="InterPro" id="IPR036890">
    <property type="entry name" value="HATPase_C_sf"/>
</dbReference>
<dbReference type="Pfam" id="PF00183">
    <property type="entry name" value="HSP90"/>
    <property type="match status" value="1"/>
</dbReference>
<feature type="domain" description="Histidine kinase/HSP90-like ATPase" evidence="9">
    <location>
        <begin position="11"/>
        <end position="166"/>
    </location>
</feature>
<evidence type="ECO:0000256" key="2">
    <source>
        <dbReference type="ARBA" id="ARBA00008239"/>
    </source>
</evidence>
<keyword evidence="4 7" id="KW-0547">Nucleotide-binding</keyword>
<dbReference type="NCBIfam" id="NF003555">
    <property type="entry name" value="PRK05218.1"/>
    <property type="match status" value="1"/>
</dbReference>
<dbReference type="InterPro" id="IPR020568">
    <property type="entry name" value="Ribosomal_Su5_D2-typ_SF"/>
</dbReference>
<feature type="binding site" evidence="7">
    <location>
        <position position="64"/>
    </location>
    <ligand>
        <name>ATP</name>
        <dbReference type="ChEBI" id="CHEBI:30616"/>
    </ligand>
</feature>
<proteinExistence type="inferred from homology"/>
<dbReference type="Gene3D" id="1.20.120.790">
    <property type="entry name" value="Heat shock protein 90, C-terminal domain"/>
    <property type="match status" value="1"/>
</dbReference>
<keyword evidence="11" id="KW-1185">Reference proteome</keyword>
<evidence type="ECO:0000313" key="11">
    <source>
        <dbReference type="Proteomes" id="UP000324705"/>
    </source>
</evidence>
<evidence type="ECO:0000256" key="6">
    <source>
        <dbReference type="ARBA" id="ARBA00023186"/>
    </source>
</evidence>
<feature type="binding site" evidence="7">
    <location>
        <position position="18"/>
    </location>
    <ligand>
        <name>ATP</name>
        <dbReference type="ChEBI" id="CHEBI:30616"/>
    </ligand>
</feature>
<evidence type="ECO:0000256" key="7">
    <source>
        <dbReference type="PIRSR" id="PIRSR002583-1"/>
    </source>
</evidence>
<dbReference type="Proteomes" id="UP000324705">
    <property type="component" value="Chromosome 5A"/>
</dbReference>
<dbReference type="HAMAP" id="MF_00505">
    <property type="entry name" value="HSP90"/>
    <property type="match status" value="1"/>
</dbReference>
<dbReference type="Gene3D" id="3.40.50.11260">
    <property type="match status" value="1"/>
</dbReference>
<feature type="binding site" evidence="7">
    <location>
        <position position="69"/>
    </location>
    <ligand>
        <name>ATP</name>
        <dbReference type="ChEBI" id="CHEBI:30616"/>
    </ligand>
</feature>
<dbReference type="InterPro" id="IPR037196">
    <property type="entry name" value="HSP90_C"/>
</dbReference>
<dbReference type="Gramene" id="TRITD5Av1G157760.17">
    <property type="protein sequence ID" value="TRITD5Av1G157760.17"/>
    <property type="gene ID" value="TRITD5Av1G157760"/>
</dbReference>
<sequence length="683" mass="78441">MATETETFAFQAEIFLRELISNSSDALDKIRFESLTDKSKLDAQPELFIHIIPDKATSTLTIVDSGIGMTKSDLVNNLGTIARSGTKEFMEALAAGADVSMIGQFGVGFYSAYLVAERVVVTTKHNDDEQYVWESQAGGSFTVTRDTSGEQLGRGTKMVLYLKDDQMEYLEERRIKDLVKKHSEFISYPISLWTEKTTEKEISDDEDEEEKKDTEEGKVEDVDEEKEEKEKKKKKIKEVSHEWNLVNKQKPIWMRKPEEINKEEYAAFYKSLTNDWEEHLAVKHFSVEGQLEFKAVLFVPKRAPFDLFDNKKKANNIKLYVRRVFIMDNCEELIPEYLSFVKGIVDSEDLPLNISRETLQQNKILKVIRKNLVKKCIELFFEIAENKEDYNKFYEAFSKNLKLGIHEDSQNRTKIAELLRYHSTKSGDELTSLKDYVTRMKEGQNEIYYITGESKKAVENSPFLEKLKKKGYEVIYMVDAIDEYAIGQLKEFEGKKLVSATKEGLKLDESEDEKKKQEELKEKFEGLCKVIKEVLGDKVEKVIVSDRVVDSPCCLVTGEYGWTANMERIMKAQALRDSSMAGYMSSKKTMEINPENAIMDELRKRADADKNDKSVKDLVMLLFETSLLTSGFSLEDPNTFGTRIHRMLKLGLSIDEDDEAPENDTDMPPLEDDAGESKMEEVD</sequence>
<dbReference type="Gene3D" id="3.30.565.10">
    <property type="entry name" value="Histidine kinase-like ATPase, C-terminal domain"/>
    <property type="match status" value="1"/>
</dbReference>
<dbReference type="Gene3D" id="3.30.230.80">
    <property type="match status" value="1"/>
</dbReference>
<name>A0A9R0WQ18_TRITD</name>
<dbReference type="FunFam" id="1.20.120.790:FF:000001">
    <property type="entry name" value="Heat shock protein 90 alpha"/>
    <property type="match status" value="1"/>
</dbReference>
<dbReference type="AlphaFoldDB" id="A0A9R0WQ18"/>
<keyword evidence="3" id="KW-0963">Cytoplasm</keyword>
<feature type="binding site" evidence="7">
    <location>
        <position position="22"/>
    </location>
    <ligand>
        <name>ATP</name>
        <dbReference type="ChEBI" id="CHEBI:30616"/>
    </ligand>
</feature>
<comment type="similarity">
    <text evidence="2">Belongs to the heat shock protein 90 family.</text>
</comment>
<feature type="region of interest" description="Disordered" evidence="8">
    <location>
        <begin position="197"/>
        <end position="233"/>
    </location>
</feature>
<organism evidence="10 11">
    <name type="scientific">Triticum turgidum subsp. durum</name>
    <name type="common">Durum wheat</name>
    <name type="synonym">Triticum durum</name>
    <dbReference type="NCBI Taxonomy" id="4567"/>
    <lineage>
        <taxon>Eukaryota</taxon>
        <taxon>Viridiplantae</taxon>
        <taxon>Streptophyta</taxon>
        <taxon>Embryophyta</taxon>
        <taxon>Tracheophyta</taxon>
        <taxon>Spermatophyta</taxon>
        <taxon>Magnoliopsida</taxon>
        <taxon>Liliopsida</taxon>
        <taxon>Poales</taxon>
        <taxon>Poaceae</taxon>
        <taxon>BOP clade</taxon>
        <taxon>Pooideae</taxon>
        <taxon>Triticodae</taxon>
        <taxon>Triticeae</taxon>
        <taxon>Triticinae</taxon>
        <taxon>Triticum</taxon>
    </lineage>
</organism>
<feature type="compositionally biased region" description="Acidic residues" evidence="8">
    <location>
        <begin position="655"/>
        <end position="674"/>
    </location>
</feature>
<dbReference type="SUPFAM" id="SSF110942">
    <property type="entry name" value="HSP90 C-terminal domain"/>
    <property type="match status" value="1"/>
</dbReference>
<comment type="subcellular location">
    <subcellularLocation>
        <location evidence="1">Cytoplasm</location>
    </subcellularLocation>
</comment>
<dbReference type="EMBL" id="LT934119">
    <property type="protein sequence ID" value="VAI18814.1"/>
    <property type="molecule type" value="Genomic_DNA"/>
</dbReference>
<dbReference type="SUPFAM" id="SSF54211">
    <property type="entry name" value="Ribosomal protein S5 domain 2-like"/>
    <property type="match status" value="1"/>
</dbReference>
<dbReference type="PANTHER" id="PTHR11528">
    <property type="entry name" value="HEAT SHOCK PROTEIN 90 FAMILY MEMBER"/>
    <property type="match status" value="1"/>
</dbReference>
<dbReference type="FunFam" id="3.40.50.11260:FF:000001">
    <property type="entry name" value="Heat shock protein 90 alpha"/>
    <property type="match status" value="1"/>
</dbReference>
<keyword evidence="5 7" id="KW-0067">ATP-binding</keyword>
<dbReference type="GO" id="GO:0051082">
    <property type="term" value="F:unfolded protein binding"/>
    <property type="evidence" value="ECO:0007669"/>
    <property type="project" value="InterPro"/>
</dbReference>
<dbReference type="InterPro" id="IPR001404">
    <property type="entry name" value="Hsp90_fam"/>
</dbReference>
<gene>
    <name evidence="10" type="ORF">TRITD_5Av1G157760</name>
</gene>
<dbReference type="PRINTS" id="PR00775">
    <property type="entry name" value="HEATSHOCK90"/>
</dbReference>
<feature type="region of interest" description="Disordered" evidence="8">
    <location>
        <begin position="655"/>
        <end position="683"/>
    </location>
</feature>
<dbReference type="GO" id="GO:0016887">
    <property type="term" value="F:ATP hydrolysis activity"/>
    <property type="evidence" value="ECO:0007669"/>
    <property type="project" value="InterPro"/>
</dbReference>
<dbReference type="SUPFAM" id="SSF55874">
    <property type="entry name" value="ATPase domain of HSP90 chaperone/DNA topoisomerase II/histidine kinase"/>
    <property type="match status" value="1"/>
</dbReference>
<evidence type="ECO:0000256" key="8">
    <source>
        <dbReference type="SAM" id="MobiDB-lite"/>
    </source>
</evidence>
<dbReference type="InterPro" id="IPR003594">
    <property type="entry name" value="HATPase_dom"/>
</dbReference>
<dbReference type="GO" id="GO:0005524">
    <property type="term" value="F:ATP binding"/>
    <property type="evidence" value="ECO:0007669"/>
    <property type="project" value="UniProtKB-KW"/>
</dbReference>
<dbReference type="Pfam" id="PF13589">
    <property type="entry name" value="HATPase_c_3"/>
    <property type="match status" value="1"/>
</dbReference>
<feature type="binding site" evidence="7">
    <location>
        <position position="156"/>
    </location>
    <ligand>
        <name>ATP</name>
        <dbReference type="ChEBI" id="CHEBI:30616"/>
    </ligand>
</feature>
<accession>A0A9R0WQ18</accession>
<dbReference type="CDD" id="cd16927">
    <property type="entry name" value="HATPase_Hsp90-like"/>
    <property type="match status" value="1"/>
</dbReference>
<feature type="binding site" evidence="7">
    <location>
        <begin position="104"/>
        <end position="109"/>
    </location>
    <ligand>
        <name>ATP</name>
        <dbReference type="ChEBI" id="CHEBI:30616"/>
    </ligand>
</feature>
<evidence type="ECO:0000313" key="10">
    <source>
        <dbReference type="EMBL" id="VAI18814.1"/>
    </source>
</evidence>
<keyword evidence="6" id="KW-0143">Chaperone</keyword>
<reference evidence="10 11" key="1">
    <citation type="submission" date="2017-09" db="EMBL/GenBank/DDBJ databases">
        <authorList>
            <consortium name="International Durum Wheat Genome Sequencing Consortium (IDWGSC)"/>
            <person name="Milanesi L."/>
        </authorList>
    </citation>
    <scope>NUCLEOTIDE SEQUENCE [LARGE SCALE GENOMIC DNA]</scope>
    <source>
        <strain evidence="11">cv. Svevo</strain>
    </source>
</reference>
<dbReference type="FunFam" id="3.30.565.10:FF:000204">
    <property type="entry name" value="Heat shock protein HSP 90-beta"/>
    <property type="match status" value="1"/>
</dbReference>
<feature type="binding site" evidence="7">
    <location>
        <position position="356"/>
    </location>
    <ligand>
        <name>ATP</name>
        <dbReference type="ChEBI" id="CHEBI:30616"/>
    </ligand>
</feature>
<feature type="compositionally biased region" description="Basic and acidic residues" evidence="8">
    <location>
        <begin position="211"/>
        <end position="220"/>
    </location>
</feature>
<protein>
    <recommendedName>
        <fullName evidence="9">Histidine kinase/HSP90-like ATPase domain-containing protein</fullName>
    </recommendedName>
</protein>
<dbReference type="FunFam" id="3.30.230.80:FF:000001">
    <property type="entry name" value="Heat shock protein 90 alpha"/>
    <property type="match status" value="1"/>
</dbReference>
<evidence type="ECO:0000256" key="4">
    <source>
        <dbReference type="ARBA" id="ARBA00022741"/>
    </source>
</evidence>
<evidence type="ECO:0000256" key="1">
    <source>
        <dbReference type="ARBA" id="ARBA00004496"/>
    </source>
</evidence>
<dbReference type="GO" id="GO:0005737">
    <property type="term" value="C:cytoplasm"/>
    <property type="evidence" value="ECO:0007669"/>
    <property type="project" value="UniProtKB-SubCell"/>
</dbReference>
<evidence type="ECO:0000256" key="5">
    <source>
        <dbReference type="ARBA" id="ARBA00022840"/>
    </source>
</evidence>
<dbReference type="InterPro" id="IPR020575">
    <property type="entry name" value="Hsp90_N"/>
</dbReference>
<dbReference type="PIRSF" id="PIRSF002583">
    <property type="entry name" value="Hsp90"/>
    <property type="match status" value="1"/>
</dbReference>
<feature type="binding site" evidence="7">
    <location>
        <begin position="84"/>
        <end position="85"/>
    </location>
    <ligand>
        <name>ATP</name>
        <dbReference type="ChEBI" id="CHEBI:30616"/>
    </ligand>
</feature>
<evidence type="ECO:0000256" key="3">
    <source>
        <dbReference type="ARBA" id="ARBA00022490"/>
    </source>
</evidence>
<dbReference type="SMART" id="SM00387">
    <property type="entry name" value="HATPase_c"/>
    <property type="match status" value="1"/>
</dbReference>
<feature type="binding site" evidence="7">
    <location>
        <position position="77"/>
    </location>
    <ligand>
        <name>ATP</name>
        <dbReference type="ChEBI" id="CHEBI:30616"/>
    </ligand>
</feature>
<evidence type="ECO:0000259" key="9">
    <source>
        <dbReference type="SMART" id="SM00387"/>
    </source>
</evidence>
<dbReference type="GO" id="GO:0140662">
    <property type="term" value="F:ATP-dependent protein folding chaperone"/>
    <property type="evidence" value="ECO:0007669"/>
    <property type="project" value="InterPro"/>
</dbReference>